<feature type="compositionally biased region" description="Basic and acidic residues" evidence="2">
    <location>
        <begin position="547"/>
        <end position="562"/>
    </location>
</feature>
<feature type="domain" description="BRCT" evidence="3">
    <location>
        <begin position="1"/>
        <end position="24"/>
    </location>
</feature>
<proteinExistence type="predicted"/>
<keyword evidence="1" id="KW-0677">Repeat</keyword>
<feature type="compositionally biased region" description="Polar residues" evidence="2">
    <location>
        <begin position="595"/>
        <end position="611"/>
    </location>
</feature>
<dbReference type="InterPro" id="IPR001357">
    <property type="entry name" value="BRCT_dom"/>
</dbReference>
<evidence type="ECO:0000256" key="2">
    <source>
        <dbReference type="SAM" id="MobiDB-lite"/>
    </source>
</evidence>
<feature type="non-terminal residue" evidence="4">
    <location>
        <position position="1"/>
    </location>
</feature>
<evidence type="ECO:0000313" key="5">
    <source>
        <dbReference type="Proteomes" id="UP000800040"/>
    </source>
</evidence>
<feature type="compositionally biased region" description="Acidic residues" evidence="2">
    <location>
        <begin position="101"/>
        <end position="110"/>
    </location>
</feature>
<feature type="compositionally biased region" description="Basic and acidic residues" evidence="2">
    <location>
        <begin position="393"/>
        <end position="407"/>
    </location>
</feature>
<dbReference type="OrthoDB" id="251770at2759"/>
<dbReference type="PANTHER" id="PTHR13561:SF20">
    <property type="entry name" value="DNA TOPOISOMERASE 2-BINDING PROTEIN 1"/>
    <property type="match status" value="1"/>
</dbReference>
<feature type="region of interest" description="Disordered" evidence="2">
    <location>
        <begin position="32"/>
        <end position="81"/>
    </location>
</feature>
<dbReference type="Proteomes" id="UP000800040">
    <property type="component" value="Unassembled WGS sequence"/>
</dbReference>
<gene>
    <name evidence="4" type="ORF">BDW02DRAFT_568799</name>
</gene>
<feature type="region of interest" description="Disordered" evidence="2">
    <location>
        <begin position="98"/>
        <end position="167"/>
    </location>
</feature>
<reference evidence="4" key="1">
    <citation type="submission" date="2020-01" db="EMBL/GenBank/DDBJ databases">
        <authorList>
            <consortium name="DOE Joint Genome Institute"/>
            <person name="Haridas S."/>
            <person name="Albert R."/>
            <person name="Binder M."/>
            <person name="Bloem J."/>
            <person name="Labutti K."/>
            <person name="Salamov A."/>
            <person name="Andreopoulos B."/>
            <person name="Baker S.E."/>
            <person name="Barry K."/>
            <person name="Bills G."/>
            <person name="Bluhm B.H."/>
            <person name="Cannon C."/>
            <person name="Castanera R."/>
            <person name="Culley D.E."/>
            <person name="Daum C."/>
            <person name="Ezra D."/>
            <person name="Gonzalez J.B."/>
            <person name="Henrissat B."/>
            <person name="Kuo A."/>
            <person name="Liang C."/>
            <person name="Lipzen A."/>
            <person name="Lutzoni F."/>
            <person name="Magnuson J."/>
            <person name="Mondo S."/>
            <person name="Nolan M."/>
            <person name="Ohm R."/>
            <person name="Pangilinan J."/>
            <person name="Park H.-J."/>
            <person name="Ramirez L."/>
            <person name="Alfaro M."/>
            <person name="Sun H."/>
            <person name="Tritt A."/>
            <person name="Yoshinaga Y."/>
            <person name="Zwiers L.-H."/>
            <person name="Turgeon B.G."/>
            <person name="Goodwin S.B."/>
            <person name="Spatafora J.W."/>
            <person name="Crous P.W."/>
            <person name="Grigoriev I.V."/>
        </authorList>
    </citation>
    <scope>NUCLEOTIDE SEQUENCE</scope>
    <source>
        <strain evidence="4">P77</strain>
    </source>
</reference>
<dbReference type="CDD" id="cd18433">
    <property type="entry name" value="BRCT_Rad4_rpt3"/>
    <property type="match status" value="1"/>
</dbReference>
<dbReference type="Gene3D" id="3.40.50.10190">
    <property type="entry name" value="BRCT domain"/>
    <property type="match status" value="2"/>
</dbReference>
<feature type="compositionally biased region" description="Low complexity" evidence="2">
    <location>
        <begin position="472"/>
        <end position="496"/>
    </location>
</feature>
<dbReference type="SUPFAM" id="SSF52113">
    <property type="entry name" value="BRCT domain"/>
    <property type="match status" value="2"/>
</dbReference>
<dbReference type="CDD" id="cd17723">
    <property type="entry name" value="BRCT_Rad4_rpt4"/>
    <property type="match status" value="1"/>
</dbReference>
<feature type="region of interest" description="Disordered" evidence="2">
    <location>
        <begin position="362"/>
        <end position="637"/>
    </location>
</feature>
<dbReference type="PANTHER" id="PTHR13561">
    <property type="entry name" value="DNA REPLICATION REGULATOR DPB11-RELATED"/>
    <property type="match status" value="1"/>
</dbReference>
<feature type="domain" description="BRCT" evidence="3">
    <location>
        <begin position="275"/>
        <end position="365"/>
    </location>
</feature>
<dbReference type="GO" id="GO:0007095">
    <property type="term" value="P:mitotic G2 DNA damage checkpoint signaling"/>
    <property type="evidence" value="ECO:0007669"/>
    <property type="project" value="TreeGrafter"/>
</dbReference>
<name>A0A6A5KG98_9PLEO</name>
<dbReference type="GO" id="GO:0033314">
    <property type="term" value="P:mitotic DNA replication checkpoint signaling"/>
    <property type="evidence" value="ECO:0007669"/>
    <property type="project" value="TreeGrafter"/>
</dbReference>
<dbReference type="InterPro" id="IPR036420">
    <property type="entry name" value="BRCT_dom_sf"/>
</dbReference>
<dbReference type="GO" id="GO:0006270">
    <property type="term" value="P:DNA replication initiation"/>
    <property type="evidence" value="ECO:0007669"/>
    <property type="project" value="TreeGrafter"/>
</dbReference>
<feature type="domain" description="BRCT" evidence="3">
    <location>
        <begin position="169"/>
        <end position="268"/>
    </location>
</feature>
<dbReference type="PROSITE" id="PS50172">
    <property type="entry name" value="BRCT"/>
    <property type="match status" value="3"/>
</dbReference>
<dbReference type="EMBL" id="ML975298">
    <property type="protein sequence ID" value="KAF1834687.1"/>
    <property type="molecule type" value="Genomic_DNA"/>
</dbReference>
<protein>
    <recommendedName>
        <fullName evidence="3">BRCT domain-containing protein</fullName>
    </recommendedName>
</protein>
<evidence type="ECO:0000259" key="3">
    <source>
        <dbReference type="PROSITE" id="PS50172"/>
    </source>
</evidence>
<accession>A0A6A5KG98</accession>
<keyword evidence="5" id="KW-1185">Reference proteome</keyword>
<organism evidence="4 5">
    <name type="scientific">Decorospora gaudefroyi</name>
    <dbReference type="NCBI Taxonomy" id="184978"/>
    <lineage>
        <taxon>Eukaryota</taxon>
        <taxon>Fungi</taxon>
        <taxon>Dikarya</taxon>
        <taxon>Ascomycota</taxon>
        <taxon>Pezizomycotina</taxon>
        <taxon>Dothideomycetes</taxon>
        <taxon>Pleosporomycetidae</taxon>
        <taxon>Pleosporales</taxon>
        <taxon>Pleosporineae</taxon>
        <taxon>Pleosporaceae</taxon>
        <taxon>Decorospora</taxon>
    </lineage>
</organism>
<sequence length="684" mass="74666">VVSLEWLEQSVERGMVLDEALYKPTMPVHERGQGAWDRTLPTSPALGKRTRDARDAEPSQALNPFRRKLRRSASTRMGSQSQALWAGITAVSLERQHGGEDDWNEDDTAEQDPTWATTRNRTPASPRKNAPPPVVYQDDALPEADPADPADPADAREPSLPLPSHGVPHHDGIFQGRIVCTHGFDADKTSILRQHLESHGARVLRPTHLNKLPLDDLQRGYFVVPHDVEVDLPSLPERAGSLMTLVTNWWVERCLYGKRLVDPAEDILSRPFARLSVSGFSGLTINATGFSGIELLHVTKVIALMGATYDEQFTAKTSVIVCNPPIVNSAKLKFAADKRIPAVHPTWLWECLSSGRLQSYGEYQLKEPGPPQPRKANQVPQHQDNVPTVPLSDDERVKQRRQCERVATKPQHPQRSRPGTLALAPSADGTPASTTDSLVRSNSSINNLTHHEDEPAIGGMDGAASFPLQPTSANSPRRPSTSSSGSKPFSRPRSSSAESLIKAVPAPRRCKPGRDFPPDSVIPAAAPDSVIPTEDATEPVLPTAQKDGQKETEGGREEEKDYSSILAQLRANRKAAPTPADQADEKRRKRRQLGRATSTRSNASAGDSSGNLLADDDESSVLVEEFQPSQVLGWDEPGAAKAREQMIRKLGGTVKEKSVAVEGIGMVRDVDGETSNRTGRKRRG</sequence>
<dbReference type="AlphaFoldDB" id="A0A6A5KG98"/>
<dbReference type="SMART" id="SM00292">
    <property type="entry name" value="BRCT"/>
    <property type="match status" value="1"/>
</dbReference>
<evidence type="ECO:0000256" key="1">
    <source>
        <dbReference type="ARBA" id="ARBA00022737"/>
    </source>
</evidence>
<feature type="compositionally biased region" description="Polar residues" evidence="2">
    <location>
        <begin position="431"/>
        <end position="448"/>
    </location>
</feature>
<dbReference type="Pfam" id="PF00533">
    <property type="entry name" value="BRCT"/>
    <property type="match status" value="1"/>
</dbReference>
<feature type="compositionally biased region" description="Polar residues" evidence="2">
    <location>
        <begin position="114"/>
        <end position="123"/>
    </location>
</feature>
<evidence type="ECO:0000313" key="4">
    <source>
        <dbReference type="EMBL" id="KAF1834687.1"/>
    </source>
</evidence>